<evidence type="ECO:0000256" key="2">
    <source>
        <dbReference type="ARBA" id="ARBA00009008"/>
    </source>
</evidence>
<gene>
    <name evidence="8" type="primary">divIVA</name>
    <name evidence="8" type="ORF">DSM19430T_00310</name>
</gene>
<evidence type="ECO:0000256" key="5">
    <source>
        <dbReference type="ARBA" id="ARBA00023054"/>
    </source>
</evidence>
<accession>A0A7J0BNP6</accession>
<dbReference type="Proteomes" id="UP000503820">
    <property type="component" value="Unassembled WGS sequence"/>
</dbReference>
<feature type="coiled-coil region" evidence="7">
    <location>
        <begin position="36"/>
        <end position="70"/>
    </location>
</feature>
<dbReference type="InterPro" id="IPR019933">
    <property type="entry name" value="DivIVA_domain"/>
</dbReference>
<dbReference type="PANTHER" id="PTHR35794">
    <property type="entry name" value="CELL DIVISION PROTEIN DIVIVA"/>
    <property type="match status" value="1"/>
</dbReference>
<comment type="caution">
    <text evidence="8">The sequence shown here is derived from an EMBL/GenBank/DDBJ whole genome shotgun (WGS) entry which is preliminary data.</text>
</comment>
<dbReference type="EMBL" id="BLVP01000001">
    <property type="protein sequence ID" value="GFM35347.1"/>
    <property type="molecule type" value="Genomic_DNA"/>
</dbReference>
<comment type="subcellular location">
    <subcellularLocation>
        <location evidence="1">Cytoplasm</location>
    </subcellularLocation>
</comment>
<dbReference type="Pfam" id="PF05103">
    <property type="entry name" value="DivIVA"/>
    <property type="match status" value="1"/>
</dbReference>
<reference evidence="8 9" key="1">
    <citation type="submission" date="2020-05" db="EMBL/GenBank/DDBJ databases">
        <title>Draft genome sequence of Desulfovibrio psychrotolerans JS1T.</title>
        <authorList>
            <person name="Ueno A."/>
            <person name="Tamazawa S."/>
            <person name="Tamamura S."/>
            <person name="Murakami T."/>
            <person name="Kiyama T."/>
            <person name="Inomata H."/>
            <person name="Amano Y."/>
            <person name="Miyakawa K."/>
            <person name="Tamaki H."/>
            <person name="Naganuma T."/>
            <person name="Kaneko K."/>
        </authorList>
    </citation>
    <scope>NUCLEOTIDE SEQUENCE [LARGE SCALE GENOMIC DNA]</scope>
    <source>
        <strain evidence="8 9">JS1</strain>
    </source>
</reference>
<dbReference type="RefSeq" id="WP_174408078.1">
    <property type="nucleotide sequence ID" value="NZ_BLVP01000001.1"/>
</dbReference>
<evidence type="ECO:0000313" key="8">
    <source>
        <dbReference type="EMBL" id="GFM35347.1"/>
    </source>
</evidence>
<keyword evidence="3" id="KW-0963">Cytoplasm</keyword>
<dbReference type="PANTHER" id="PTHR35794:SF2">
    <property type="entry name" value="CELL DIVISION PROTEIN DIVIVA"/>
    <property type="match status" value="1"/>
</dbReference>
<protein>
    <submittedName>
        <fullName evidence="8">Arabinan synthesis protein</fullName>
    </submittedName>
</protein>
<proteinExistence type="inferred from homology"/>
<dbReference type="GO" id="GO:0005737">
    <property type="term" value="C:cytoplasm"/>
    <property type="evidence" value="ECO:0007669"/>
    <property type="project" value="UniProtKB-SubCell"/>
</dbReference>
<evidence type="ECO:0000313" key="9">
    <source>
        <dbReference type="Proteomes" id="UP000503820"/>
    </source>
</evidence>
<dbReference type="GO" id="GO:0051301">
    <property type="term" value="P:cell division"/>
    <property type="evidence" value="ECO:0007669"/>
    <property type="project" value="UniProtKB-KW"/>
</dbReference>
<dbReference type="AlphaFoldDB" id="A0A7J0BNP6"/>
<evidence type="ECO:0000256" key="7">
    <source>
        <dbReference type="SAM" id="Coils"/>
    </source>
</evidence>
<keyword evidence="6" id="KW-0131">Cell cycle</keyword>
<comment type="similarity">
    <text evidence="2">Belongs to the DivIVA family.</text>
</comment>
<organism evidence="8 9">
    <name type="scientific">Desulfovibrio psychrotolerans</name>
    <dbReference type="NCBI Taxonomy" id="415242"/>
    <lineage>
        <taxon>Bacteria</taxon>
        <taxon>Pseudomonadati</taxon>
        <taxon>Thermodesulfobacteriota</taxon>
        <taxon>Desulfovibrionia</taxon>
        <taxon>Desulfovibrionales</taxon>
        <taxon>Desulfovibrionaceae</taxon>
        <taxon>Desulfovibrio</taxon>
    </lineage>
</organism>
<name>A0A7J0BNP6_9BACT</name>
<evidence type="ECO:0000256" key="4">
    <source>
        <dbReference type="ARBA" id="ARBA00022618"/>
    </source>
</evidence>
<keyword evidence="9" id="KW-1185">Reference proteome</keyword>
<evidence type="ECO:0000256" key="3">
    <source>
        <dbReference type="ARBA" id="ARBA00022490"/>
    </source>
</evidence>
<keyword evidence="5 7" id="KW-0175">Coiled coil</keyword>
<evidence type="ECO:0000256" key="1">
    <source>
        <dbReference type="ARBA" id="ARBA00004496"/>
    </source>
</evidence>
<dbReference type="NCBIfam" id="TIGR03544">
    <property type="entry name" value="DivI1A_domain"/>
    <property type="match status" value="1"/>
</dbReference>
<dbReference type="InterPro" id="IPR007793">
    <property type="entry name" value="DivIVA_fam"/>
</dbReference>
<evidence type="ECO:0000256" key="6">
    <source>
        <dbReference type="ARBA" id="ARBA00023306"/>
    </source>
</evidence>
<keyword evidence="4" id="KW-0132">Cell division</keyword>
<dbReference type="Gene3D" id="6.10.250.660">
    <property type="match status" value="1"/>
</dbReference>
<sequence>MSVSRIDILNMKFPRSVGGYNAQQVDRYLLEIADTLGRLSEERAGLEARVAEMEERLRDYRERESALRDTMLTAQRVTDELKATAQREAQLILDAAYAKAENLMNQGHQRLAKVHEEINSFKKVRAQFEMKVQSVIDSHQHLLDLSRREEEQAGAAEKKVAYLKTNNS</sequence>